<dbReference type="Gene3D" id="3.90.1140.10">
    <property type="entry name" value="Cyclic phosphodiesterase"/>
    <property type="match status" value="1"/>
</dbReference>
<comment type="caution">
    <text evidence="1">The sequence shown here is derived from an EMBL/GenBank/DDBJ whole genome shotgun (WGS) entry which is preliminary data.</text>
</comment>
<proteinExistence type="predicted"/>
<dbReference type="Proteomes" id="UP001519287">
    <property type="component" value="Unassembled WGS sequence"/>
</dbReference>
<evidence type="ECO:0000313" key="1">
    <source>
        <dbReference type="EMBL" id="MBP1997025.1"/>
    </source>
</evidence>
<keyword evidence="1" id="KW-0436">Ligase</keyword>
<sequence length="89" mass="10709">MIFELHRRLVEAVKPSQEQIRRYFELDSYTPHFTLGQTYWGMNEKEIEEMKSDARNALPPFPTFSVTHVRVYKEVEPDKYVPYEDIRLA</sequence>
<gene>
    <name evidence="1" type="ORF">J2Z66_008703</name>
</gene>
<accession>A0ABS4JB05</accession>
<reference evidence="1 2" key="1">
    <citation type="submission" date="2021-03" db="EMBL/GenBank/DDBJ databases">
        <title>Genomic Encyclopedia of Type Strains, Phase IV (KMG-IV): sequencing the most valuable type-strain genomes for metagenomic binning, comparative biology and taxonomic classification.</title>
        <authorList>
            <person name="Goeker M."/>
        </authorList>
    </citation>
    <scope>NUCLEOTIDE SEQUENCE [LARGE SCALE GENOMIC DNA]</scope>
    <source>
        <strain evidence="1 2">DSM 26048</strain>
    </source>
</reference>
<keyword evidence="2" id="KW-1185">Reference proteome</keyword>
<evidence type="ECO:0000313" key="2">
    <source>
        <dbReference type="Proteomes" id="UP001519287"/>
    </source>
</evidence>
<organism evidence="1 2">
    <name type="scientific">Paenibacillus eucommiae</name>
    <dbReference type="NCBI Taxonomy" id="1355755"/>
    <lineage>
        <taxon>Bacteria</taxon>
        <taxon>Bacillati</taxon>
        <taxon>Bacillota</taxon>
        <taxon>Bacilli</taxon>
        <taxon>Bacillales</taxon>
        <taxon>Paenibacillaceae</taxon>
        <taxon>Paenibacillus</taxon>
    </lineage>
</organism>
<dbReference type="EMBL" id="JAGGLB010000066">
    <property type="protein sequence ID" value="MBP1997025.1"/>
    <property type="molecule type" value="Genomic_DNA"/>
</dbReference>
<protein>
    <submittedName>
        <fullName evidence="1">2'-5' RNA ligase</fullName>
    </submittedName>
</protein>
<name>A0ABS4JB05_9BACL</name>
<dbReference type="GO" id="GO:0016874">
    <property type="term" value="F:ligase activity"/>
    <property type="evidence" value="ECO:0007669"/>
    <property type="project" value="UniProtKB-KW"/>
</dbReference>